<dbReference type="PATRIC" id="fig|48936.3.peg.2135"/>
<accession>A0A0B8ZK13</accession>
<dbReference type="SUPFAM" id="SSF56059">
    <property type="entry name" value="Glutathione synthetase ATP-binding domain-like"/>
    <property type="match status" value="1"/>
</dbReference>
<dbReference type="EMBL" id="JRVC01000009">
    <property type="protein sequence ID" value="KHS46536.1"/>
    <property type="molecule type" value="Genomic_DNA"/>
</dbReference>
<dbReference type="Pfam" id="PF14397">
    <property type="entry name" value="ATPgrasp_ST"/>
    <property type="match status" value="1"/>
</dbReference>
<dbReference type="Pfam" id="PF13471">
    <property type="entry name" value="Transglut_core3"/>
    <property type="match status" value="1"/>
</dbReference>
<evidence type="ECO:0000259" key="2">
    <source>
        <dbReference type="Pfam" id="PF14397"/>
    </source>
</evidence>
<reference evidence="3 4" key="1">
    <citation type="submission" date="2014-10" db="EMBL/GenBank/DDBJ databases">
        <title>Draft genome sequence of Novosphingobium subterraneum DSM 12447.</title>
        <authorList>
            <person name="Gan H.M."/>
            <person name="Gan H.Y."/>
            <person name="Savka M.A."/>
        </authorList>
    </citation>
    <scope>NUCLEOTIDE SEQUENCE [LARGE SCALE GENOMIC DNA]</scope>
    <source>
        <strain evidence="3 4">DSM 12447</strain>
    </source>
</reference>
<dbReference type="InterPro" id="IPR039523">
    <property type="entry name" value="RimK-rel_E_lig_ATP-grasp"/>
</dbReference>
<comment type="caution">
    <text evidence="3">The sequence shown here is derived from an EMBL/GenBank/DDBJ whole genome shotgun (WGS) entry which is preliminary data.</text>
</comment>
<feature type="domain" description="Microcin J25-processing protein McjB C-terminal" evidence="1">
    <location>
        <begin position="326"/>
        <end position="433"/>
    </location>
</feature>
<dbReference type="Proteomes" id="UP000031338">
    <property type="component" value="Unassembled WGS sequence"/>
</dbReference>
<evidence type="ECO:0000313" key="3">
    <source>
        <dbReference type="EMBL" id="KHS46536.1"/>
    </source>
</evidence>
<dbReference type="AlphaFoldDB" id="A0A0B8ZK13"/>
<name>A0A0B8ZK13_9SPHN</name>
<dbReference type="STRING" id="48936.NJ75_02127"/>
<dbReference type="InterPro" id="IPR032708">
    <property type="entry name" value="McjB_C"/>
</dbReference>
<organism evidence="3 4">
    <name type="scientific">Novosphingobium subterraneum</name>
    <dbReference type="NCBI Taxonomy" id="48936"/>
    <lineage>
        <taxon>Bacteria</taxon>
        <taxon>Pseudomonadati</taxon>
        <taxon>Pseudomonadota</taxon>
        <taxon>Alphaproteobacteria</taxon>
        <taxon>Sphingomonadales</taxon>
        <taxon>Sphingomonadaceae</taxon>
        <taxon>Novosphingobium</taxon>
    </lineage>
</organism>
<dbReference type="NCBIfam" id="NF033537">
    <property type="entry name" value="lasso_biosyn_B2"/>
    <property type="match status" value="1"/>
</dbReference>
<dbReference type="RefSeq" id="WP_052242336.1">
    <property type="nucleotide sequence ID" value="NZ_JRVC01000009.1"/>
</dbReference>
<proteinExistence type="predicted"/>
<evidence type="ECO:0008006" key="5">
    <source>
        <dbReference type="Google" id="ProtNLM"/>
    </source>
</evidence>
<evidence type="ECO:0000313" key="4">
    <source>
        <dbReference type="Proteomes" id="UP000031338"/>
    </source>
</evidence>
<gene>
    <name evidence="3" type="ORF">NJ75_02127</name>
</gene>
<feature type="domain" description="Alpha-L-glutamate ligase-related protein ATP-grasp" evidence="2">
    <location>
        <begin position="20"/>
        <end position="267"/>
    </location>
</feature>
<dbReference type="InterPro" id="IPR053521">
    <property type="entry name" value="McjB-like"/>
</dbReference>
<sequence>MSARSAALLVQELGSPDGQALLSDKQALAERLKAAGVCVPGTHTVRNPLCIEELARVIGPTGLVLKPRYGSGGRNVSAITRSGDRWQIDGLDVDAGRLSEHLTQLSAGHELIVQDRLVSADGLADLSWRGRAPVLRLATSRIPAGPPQLDSALLILPRPGFKPRNFLNGQIYAPIDPDTGIAKGGVVLESPDTMLDFREVDGPRISGRRVPFFAEAVRNALLAMSTVPAVPAIHWDIVLTPMGPVFLEGNGNGNWIIANLAGRYGAQVRPLAATLDRWLETAAPVRRRSALAILRDKWERTGKPVRASGLVLEAVLCLALARLILMVMPFRKVAEHLGDLVAPDDPRAIAAASVAPSANADTAARIGRTLETVARWVPFRAVCLQQALAGHAMLRRRHIPSVLHLGSGRDTDRKFMAHAWLEAAGLPVTGYPPAPQIREIGCFIPATACR</sequence>
<evidence type="ECO:0000259" key="1">
    <source>
        <dbReference type="Pfam" id="PF13471"/>
    </source>
</evidence>
<keyword evidence="4" id="KW-1185">Reference proteome</keyword>
<protein>
    <recommendedName>
        <fullName evidence="5">Microcin J25-processing protein McjB C-terminal domain-containing protein</fullName>
    </recommendedName>
</protein>